<comment type="caution">
    <text evidence="1">The sequence shown here is derived from an EMBL/GenBank/DDBJ whole genome shotgun (WGS) entry which is preliminary data.</text>
</comment>
<dbReference type="EMBL" id="JBEAFC010000008">
    <property type="protein sequence ID" value="KAL1546113.1"/>
    <property type="molecule type" value="Genomic_DNA"/>
</dbReference>
<dbReference type="Proteomes" id="UP001567538">
    <property type="component" value="Unassembled WGS sequence"/>
</dbReference>
<name>A0ABD1GSR5_SALDI</name>
<protein>
    <submittedName>
        <fullName evidence="1">Uncharacterized protein</fullName>
    </submittedName>
</protein>
<sequence length="196" mass="23047">MQCLWFCSWSDFDRSVSDSGHDGGSSMVKLIVFSECRSPLSCRASRICFNVFKSLDDSSIPRSFNQFSHSSAYNLSDLKTGVSRRRQFQRADRRRNHFYLRRIANGRDLRTLSRWMQIFRASAWFSALEWLQPHEDANLRSRSYNPFVSPMLLQPLLVLMPADIWTNFSKLFPLCKLWAFPLTFSEVDLEFHFGMY</sequence>
<keyword evidence="2" id="KW-1185">Reference proteome</keyword>
<accession>A0ABD1GSR5</accession>
<reference evidence="1 2" key="1">
    <citation type="submission" date="2024-06" db="EMBL/GenBank/DDBJ databases">
        <title>A chromosome level genome sequence of Diviner's sage (Salvia divinorum).</title>
        <authorList>
            <person name="Ford S.A."/>
            <person name="Ro D.-K."/>
            <person name="Ness R.W."/>
            <person name="Phillips M.A."/>
        </authorList>
    </citation>
    <scope>NUCLEOTIDE SEQUENCE [LARGE SCALE GENOMIC DNA]</scope>
    <source>
        <strain evidence="1">SAF-2024a</strain>
        <tissue evidence="1">Leaf</tissue>
    </source>
</reference>
<proteinExistence type="predicted"/>
<organism evidence="1 2">
    <name type="scientific">Salvia divinorum</name>
    <name type="common">Maria pastora</name>
    <name type="synonym">Diviner's sage</name>
    <dbReference type="NCBI Taxonomy" id="28513"/>
    <lineage>
        <taxon>Eukaryota</taxon>
        <taxon>Viridiplantae</taxon>
        <taxon>Streptophyta</taxon>
        <taxon>Embryophyta</taxon>
        <taxon>Tracheophyta</taxon>
        <taxon>Spermatophyta</taxon>
        <taxon>Magnoliopsida</taxon>
        <taxon>eudicotyledons</taxon>
        <taxon>Gunneridae</taxon>
        <taxon>Pentapetalae</taxon>
        <taxon>asterids</taxon>
        <taxon>lamiids</taxon>
        <taxon>Lamiales</taxon>
        <taxon>Lamiaceae</taxon>
        <taxon>Nepetoideae</taxon>
        <taxon>Mentheae</taxon>
        <taxon>Salviinae</taxon>
        <taxon>Salvia</taxon>
        <taxon>Salvia subgen. Calosphace</taxon>
    </lineage>
</organism>
<gene>
    <name evidence="1" type="ORF">AAHA92_22761</name>
</gene>
<evidence type="ECO:0000313" key="1">
    <source>
        <dbReference type="EMBL" id="KAL1546113.1"/>
    </source>
</evidence>
<dbReference type="AlphaFoldDB" id="A0ABD1GSR5"/>
<evidence type="ECO:0000313" key="2">
    <source>
        <dbReference type="Proteomes" id="UP001567538"/>
    </source>
</evidence>